<proteinExistence type="predicted"/>
<dbReference type="InParanoid" id="A0A316VG70"/>
<dbReference type="GeneID" id="37017515"/>
<dbReference type="SUPFAM" id="SSF64182">
    <property type="entry name" value="DHH phosphoesterases"/>
    <property type="match status" value="1"/>
</dbReference>
<organism evidence="2 3">
    <name type="scientific">Meira miltonrushii</name>
    <dbReference type="NCBI Taxonomy" id="1280837"/>
    <lineage>
        <taxon>Eukaryota</taxon>
        <taxon>Fungi</taxon>
        <taxon>Dikarya</taxon>
        <taxon>Basidiomycota</taxon>
        <taxon>Ustilaginomycotina</taxon>
        <taxon>Exobasidiomycetes</taxon>
        <taxon>Exobasidiales</taxon>
        <taxon>Brachybasidiaceae</taxon>
        <taxon>Meira</taxon>
    </lineage>
</organism>
<protein>
    <submittedName>
        <fullName evidence="2">DHH phosphoesterase</fullName>
    </submittedName>
</protein>
<feature type="region of interest" description="Disordered" evidence="1">
    <location>
        <begin position="1"/>
        <end position="24"/>
    </location>
</feature>
<dbReference type="InterPro" id="IPR038763">
    <property type="entry name" value="DHH_sf"/>
</dbReference>
<evidence type="ECO:0000313" key="3">
    <source>
        <dbReference type="Proteomes" id="UP000245771"/>
    </source>
</evidence>
<dbReference type="AlphaFoldDB" id="A0A316VG70"/>
<accession>A0A316VG70</accession>
<dbReference type="EMBL" id="KZ819602">
    <property type="protein sequence ID" value="PWN36526.1"/>
    <property type="molecule type" value="Genomic_DNA"/>
</dbReference>
<sequence length="447" mass="49103">SASASLAPIQISRPTSEFPEWPARQSDIDKARQFLQRAARAAGDEGSEKILLIPDKDADGLSAGCIVKRTLIRLGANPENIVLHHIPAGKAPSADEELQSYNARWIIVLDQGSVRGPALVPGGELGWESDDEKAVRTMVLDHHHVKDLDHDCPTGALLLNASHHSPVCTSALLAWCVCRPFWPDDMGGAGEIDYLALIGTCGDLSINVSWDAPWPDFEPELKRWGKSKIGKVVAMINAPRRTPLHDAFVSWKALDVSESPLDVLDAEKNPSFERLNEARRLVASETEKQTHTPPKFSKDSRVALLTISTPYQVHPSIATRWSGTLKGAKRLEIVMCANTGFDGQKERYVHFSCRIANAAKARGENPNIIELLNDYAARDPSFLDDLRESGQGSFARGHREASGGILSPPFWRRFVDIMQIGVKPTPPPDSIGKSPKKQQLPPQNNKL</sequence>
<reference evidence="2 3" key="1">
    <citation type="journal article" date="2018" name="Mol. Biol. Evol.">
        <title>Broad Genomic Sampling Reveals a Smut Pathogenic Ancestry of the Fungal Clade Ustilaginomycotina.</title>
        <authorList>
            <person name="Kijpornyongpan T."/>
            <person name="Mondo S.J."/>
            <person name="Barry K."/>
            <person name="Sandor L."/>
            <person name="Lee J."/>
            <person name="Lipzen A."/>
            <person name="Pangilinan J."/>
            <person name="LaButti K."/>
            <person name="Hainaut M."/>
            <person name="Henrissat B."/>
            <person name="Grigoriev I.V."/>
            <person name="Spatafora J.W."/>
            <person name="Aime M.C."/>
        </authorList>
    </citation>
    <scope>NUCLEOTIDE SEQUENCE [LARGE SCALE GENOMIC DNA]</scope>
    <source>
        <strain evidence="2 3">MCA 3882</strain>
    </source>
</reference>
<feature type="non-terminal residue" evidence="2">
    <location>
        <position position="1"/>
    </location>
</feature>
<evidence type="ECO:0000313" key="2">
    <source>
        <dbReference type="EMBL" id="PWN36526.1"/>
    </source>
</evidence>
<dbReference type="Gene3D" id="3.90.1640.30">
    <property type="match status" value="1"/>
</dbReference>
<name>A0A316VG70_9BASI</name>
<dbReference type="PANTHER" id="PTHR30255:SF2">
    <property type="entry name" value="SINGLE-STRANDED-DNA-SPECIFIC EXONUCLEASE RECJ"/>
    <property type="match status" value="1"/>
</dbReference>
<gene>
    <name evidence="2" type="ORF">FA14DRAFT_105211</name>
</gene>
<feature type="non-terminal residue" evidence="2">
    <location>
        <position position="447"/>
    </location>
</feature>
<feature type="region of interest" description="Disordered" evidence="1">
    <location>
        <begin position="422"/>
        <end position="447"/>
    </location>
</feature>
<dbReference type="InterPro" id="IPR051673">
    <property type="entry name" value="SSDNA_exonuclease_RecJ"/>
</dbReference>
<dbReference type="RefSeq" id="XP_025356828.1">
    <property type="nucleotide sequence ID" value="XM_025495734.1"/>
</dbReference>
<keyword evidence="3" id="KW-1185">Reference proteome</keyword>
<evidence type="ECO:0000256" key="1">
    <source>
        <dbReference type="SAM" id="MobiDB-lite"/>
    </source>
</evidence>
<dbReference type="STRING" id="1280837.A0A316VG70"/>
<dbReference type="Proteomes" id="UP000245771">
    <property type="component" value="Unassembled WGS sequence"/>
</dbReference>
<dbReference type="PANTHER" id="PTHR30255">
    <property type="entry name" value="SINGLE-STRANDED-DNA-SPECIFIC EXONUCLEASE RECJ"/>
    <property type="match status" value="1"/>
</dbReference>
<dbReference type="OrthoDB" id="284473at2759"/>